<comment type="caution">
    <text evidence="1">The sequence shown here is derived from an EMBL/GenBank/DDBJ whole genome shotgun (WGS) entry which is preliminary data.</text>
</comment>
<keyword evidence="2" id="KW-1185">Reference proteome</keyword>
<organism evidence="1 2">
    <name type="scientific">Tegillarca granosa</name>
    <name type="common">Malaysian cockle</name>
    <name type="synonym">Anadara granosa</name>
    <dbReference type="NCBI Taxonomy" id="220873"/>
    <lineage>
        <taxon>Eukaryota</taxon>
        <taxon>Metazoa</taxon>
        <taxon>Spiralia</taxon>
        <taxon>Lophotrochozoa</taxon>
        <taxon>Mollusca</taxon>
        <taxon>Bivalvia</taxon>
        <taxon>Autobranchia</taxon>
        <taxon>Pteriomorphia</taxon>
        <taxon>Arcoida</taxon>
        <taxon>Arcoidea</taxon>
        <taxon>Arcidae</taxon>
        <taxon>Tegillarca</taxon>
    </lineage>
</organism>
<sequence length="89" mass="10549">MKLPKNLKIYIYLFISKDRYQLLYKIYVTVKTYTCIFIGFKKNLFLKPIYAFIGREESWCGSDAKDNQQLQVLSFNRLTSSPAESKKLH</sequence>
<protein>
    <submittedName>
        <fullName evidence="1">Uncharacterized protein</fullName>
    </submittedName>
</protein>
<proteinExistence type="predicted"/>
<name>A0ABQ9EHV2_TEGGR</name>
<evidence type="ECO:0000313" key="1">
    <source>
        <dbReference type="EMBL" id="KAJ8304854.1"/>
    </source>
</evidence>
<reference evidence="1 2" key="1">
    <citation type="submission" date="2022-12" db="EMBL/GenBank/DDBJ databases">
        <title>Chromosome-level genome of Tegillarca granosa.</title>
        <authorList>
            <person name="Kim J."/>
        </authorList>
    </citation>
    <scope>NUCLEOTIDE SEQUENCE [LARGE SCALE GENOMIC DNA]</scope>
    <source>
        <strain evidence="1">Teg-2019</strain>
        <tissue evidence="1">Adductor muscle</tissue>
    </source>
</reference>
<evidence type="ECO:0000313" key="2">
    <source>
        <dbReference type="Proteomes" id="UP001217089"/>
    </source>
</evidence>
<gene>
    <name evidence="1" type="ORF">KUTeg_018437</name>
</gene>
<dbReference type="Proteomes" id="UP001217089">
    <property type="component" value="Unassembled WGS sequence"/>
</dbReference>
<dbReference type="EMBL" id="JARBDR010000903">
    <property type="protein sequence ID" value="KAJ8304854.1"/>
    <property type="molecule type" value="Genomic_DNA"/>
</dbReference>
<accession>A0ABQ9EHV2</accession>